<feature type="region of interest" description="Disordered" evidence="1">
    <location>
        <begin position="153"/>
        <end position="185"/>
    </location>
</feature>
<evidence type="ECO:0000313" key="2">
    <source>
        <dbReference type="EMBL" id="VDN98572.1"/>
    </source>
</evidence>
<feature type="compositionally biased region" description="Low complexity" evidence="1">
    <location>
        <begin position="38"/>
        <end position="63"/>
    </location>
</feature>
<name>A0A0R3T6M6_RODNA</name>
<dbReference type="AlphaFoldDB" id="A0A0R3T6M6"/>
<dbReference type="Proteomes" id="UP000278807">
    <property type="component" value="Unassembled WGS sequence"/>
</dbReference>
<dbReference type="EMBL" id="UZAE01001398">
    <property type="protein sequence ID" value="VDN98572.1"/>
    <property type="molecule type" value="Genomic_DNA"/>
</dbReference>
<reference evidence="2 3" key="2">
    <citation type="submission" date="2018-11" db="EMBL/GenBank/DDBJ databases">
        <authorList>
            <consortium name="Pathogen Informatics"/>
        </authorList>
    </citation>
    <scope>NUCLEOTIDE SEQUENCE [LARGE SCALE GENOMIC DNA]</scope>
</reference>
<evidence type="ECO:0000256" key="1">
    <source>
        <dbReference type="SAM" id="MobiDB-lite"/>
    </source>
</evidence>
<keyword evidence="3" id="KW-1185">Reference proteome</keyword>
<accession>A0A0R3T6M6</accession>
<feature type="compositionally biased region" description="Polar residues" evidence="1">
    <location>
        <begin position="153"/>
        <end position="167"/>
    </location>
</feature>
<gene>
    <name evidence="2" type="ORF">HNAJ_LOCUS2713</name>
</gene>
<feature type="compositionally biased region" description="Basic and acidic residues" evidence="1">
    <location>
        <begin position="1"/>
        <end position="24"/>
    </location>
</feature>
<feature type="compositionally biased region" description="Polar residues" evidence="1">
    <location>
        <begin position="64"/>
        <end position="128"/>
    </location>
</feature>
<evidence type="ECO:0000313" key="4">
    <source>
        <dbReference type="WBParaSite" id="HNAJ_0000271401-mRNA-1"/>
    </source>
</evidence>
<protein>
    <submittedName>
        <fullName evidence="2 4">Uncharacterized protein</fullName>
    </submittedName>
</protein>
<organism evidence="4">
    <name type="scientific">Rodentolepis nana</name>
    <name type="common">Dwarf tapeworm</name>
    <name type="synonym">Hymenolepis nana</name>
    <dbReference type="NCBI Taxonomy" id="102285"/>
    <lineage>
        <taxon>Eukaryota</taxon>
        <taxon>Metazoa</taxon>
        <taxon>Spiralia</taxon>
        <taxon>Lophotrochozoa</taxon>
        <taxon>Platyhelminthes</taxon>
        <taxon>Cestoda</taxon>
        <taxon>Eucestoda</taxon>
        <taxon>Cyclophyllidea</taxon>
        <taxon>Hymenolepididae</taxon>
        <taxon>Rodentolepis</taxon>
    </lineage>
</organism>
<proteinExistence type="predicted"/>
<reference evidence="4" key="1">
    <citation type="submission" date="2017-02" db="UniProtKB">
        <authorList>
            <consortium name="WormBaseParasite"/>
        </authorList>
    </citation>
    <scope>IDENTIFICATION</scope>
</reference>
<evidence type="ECO:0000313" key="3">
    <source>
        <dbReference type="Proteomes" id="UP000278807"/>
    </source>
</evidence>
<dbReference type="WBParaSite" id="HNAJ_0000271401-mRNA-1">
    <property type="protein sequence ID" value="HNAJ_0000271401-mRNA-1"/>
    <property type="gene ID" value="HNAJ_0000271401"/>
</dbReference>
<sequence>MSRLEQNRKVVMDYRPRTEMKGDNYHISGNGIKDPKAINGKYPKPPKKYSNPYSPSGPPISSSTMDLNGKISSSPRQSSNTYSPRNSTSKSMTLDQNTRFPRSPRQPSNAYSTGNIFETSPTKNQSPKPASRHHLLNEGEYIRRYSITTTVKVPELQSNYGEPSSKNSRNDEAPNMNTVQRKSSNIYDNAKDIQPIPTKRNSSAKMNAILFPRTISTPNQLTKRDTSEKVHSFDSVHTEPLSQDDGFFDKVMAFEKNKESSLKIDSGGQIKYAEAIKMSLSKSQEAIISGESPNSQNYVQNSIIIPSKKASMVESLPPNGFNPKSSMNTDQKPKTIPGCYDGGFGVTTPTVNFGNSTTSLYFQINCNREIRD</sequence>
<feature type="compositionally biased region" description="Polar residues" evidence="1">
    <location>
        <begin position="175"/>
        <end position="185"/>
    </location>
</feature>
<feature type="region of interest" description="Disordered" evidence="1">
    <location>
        <begin position="1"/>
        <end position="137"/>
    </location>
</feature>